<keyword evidence="2" id="KW-1185">Reference proteome</keyword>
<evidence type="ECO:0000313" key="1">
    <source>
        <dbReference type="EMBL" id="KOX75199.1"/>
    </source>
</evidence>
<reference evidence="1 2" key="1">
    <citation type="submission" date="2015-07" db="EMBL/GenBank/DDBJ databases">
        <title>The genome of Melipona quadrifasciata.</title>
        <authorList>
            <person name="Pan H."/>
            <person name="Kapheim K."/>
        </authorList>
    </citation>
    <scope>NUCLEOTIDE SEQUENCE [LARGE SCALE GENOMIC DNA]</scope>
    <source>
        <strain evidence="1">0111107301</strain>
        <tissue evidence="1">Whole body</tissue>
    </source>
</reference>
<dbReference type="EMBL" id="KQ435769">
    <property type="protein sequence ID" value="KOX75199.1"/>
    <property type="molecule type" value="Genomic_DNA"/>
</dbReference>
<organism evidence="1 2">
    <name type="scientific">Melipona quadrifasciata</name>
    <dbReference type="NCBI Taxonomy" id="166423"/>
    <lineage>
        <taxon>Eukaryota</taxon>
        <taxon>Metazoa</taxon>
        <taxon>Ecdysozoa</taxon>
        <taxon>Arthropoda</taxon>
        <taxon>Hexapoda</taxon>
        <taxon>Insecta</taxon>
        <taxon>Pterygota</taxon>
        <taxon>Neoptera</taxon>
        <taxon>Endopterygota</taxon>
        <taxon>Hymenoptera</taxon>
        <taxon>Apocrita</taxon>
        <taxon>Aculeata</taxon>
        <taxon>Apoidea</taxon>
        <taxon>Anthophila</taxon>
        <taxon>Apidae</taxon>
        <taxon>Melipona</taxon>
    </lineage>
</organism>
<dbReference type="AlphaFoldDB" id="A0A0M9A3N0"/>
<gene>
    <name evidence="1" type="ORF">WN51_14271</name>
</gene>
<dbReference type="Proteomes" id="UP000053105">
    <property type="component" value="Unassembled WGS sequence"/>
</dbReference>
<accession>A0A0M9A3N0</accession>
<evidence type="ECO:0000313" key="2">
    <source>
        <dbReference type="Proteomes" id="UP000053105"/>
    </source>
</evidence>
<name>A0A0M9A3N0_9HYME</name>
<sequence length="66" mass="7299">MNAESLSSFIVKSIGKVVPEKLGTSCITVFLIILSLHAWNNENSPVVLWRAPCKSHVLKKMFAGRT</sequence>
<proteinExistence type="predicted"/>
<protein>
    <submittedName>
        <fullName evidence="1">Uncharacterized protein</fullName>
    </submittedName>
</protein>